<sequence length="136" mass="15859">MAEKKSPLMPRLKKAVRKITALLRLNLSLCLARRRPSGRLRSFSFSDRTVGLRSFLEDEEIGENCSMRRLERASSLRYGNAEDDVDKRSQIFIDNFLRRLRLERQISLQLRYYRINSSGTEDEERSPPPPPCSSIQ</sequence>
<feature type="compositionally biased region" description="Pro residues" evidence="1">
    <location>
        <begin position="127"/>
        <end position="136"/>
    </location>
</feature>
<reference evidence="3" key="1">
    <citation type="submission" date="2025-08" db="UniProtKB">
        <authorList>
            <consortium name="RefSeq"/>
        </authorList>
    </citation>
    <scope>IDENTIFICATION</scope>
    <source>
        <strain evidence="3">OHB3-1</strain>
    </source>
</reference>
<dbReference type="GeneID" id="111014780"/>
<evidence type="ECO:0000313" key="2">
    <source>
        <dbReference type="Proteomes" id="UP000504603"/>
    </source>
</evidence>
<name>A0A6J1CW64_MOMCH</name>
<accession>A0A6J1CW64</accession>
<keyword evidence="2" id="KW-1185">Reference proteome</keyword>
<proteinExistence type="predicted"/>
<organism evidence="2 3">
    <name type="scientific">Momordica charantia</name>
    <name type="common">Bitter gourd</name>
    <name type="synonym">Balsam pear</name>
    <dbReference type="NCBI Taxonomy" id="3673"/>
    <lineage>
        <taxon>Eukaryota</taxon>
        <taxon>Viridiplantae</taxon>
        <taxon>Streptophyta</taxon>
        <taxon>Embryophyta</taxon>
        <taxon>Tracheophyta</taxon>
        <taxon>Spermatophyta</taxon>
        <taxon>Magnoliopsida</taxon>
        <taxon>eudicotyledons</taxon>
        <taxon>Gunneridae</taxon>
        <taxon>Pentapetalae</taxon>
        <taxon>rosids</taxon>
        <taxon>fabids</taxon>
        <taxon>Cucurbitales</taxon>
        <taxon>Cucurbitaceae</taxon>
        <taxon>Momordiceae</taxon>
        <taxon>Momordica</taxon>
    </lineage>
</organism>
<evidence type="ECO:0000256" key="1">
    <source>
        <dbReference type="SAM" id="MobiDB-lite"/>
    </source>
</evidence>
<dbReference type="KEGG" id="mcha:111014780"/>
<dbReference type="OrthoDB" id="1682876at2759"/>
<dbReference type="Proteomes" id="UP000504603">
    <property type="component" value="Unplaced"/>
</dbReference>
<dbReference type="RefSeq" id="XP_022145292.1">
    <property type="nucleotide sequence ID" value="XM_022289600.1"/>
</dbReference>
<feature type="region of interest" description="Disordered" evidence="1">
    <location>
        <begin position="117"/>
        <end position="136"/>
    </location>
</feature>
<protein>
    <submittedName>
        <fullName evidence="3">Uncharacterized protein LOC111014780</fullName>
    </submittedName>
</protein>
<dbReference type="AlphaFoldDB" id="A0A6J1CW64"/>
<gene>
    <name evidence="3" type="primary">LOC111014780</name>
</gene>
<evidence type="ECO:0000313" key="3">
    <source>
        <dbReference type="RefSeq" id="XP_022145292.1"/>
    </source>
</evidence>